<gene>
    <name evidence="3" type="ORF">SO802_022286</name>
</gene>
<dbReference type="AlphaFoldDB" id="A0AAW2CKL7"/>
<name>A0AAW2CKL7_9ROSI</name>
<evidence type="ECO:0000256" key="1">
    <source>
        <dbReference type="SAM" id="MobiDB-lite"/>
    </source>
</evidence>
<dbReference type="Pfam" id="PF24925">
    <property type="entry name" value="DUF7746"/>
    <property type="match status" value="1"/>
</dbReference>
<sequence>MSFTKNWYSKPTPLDIQFEERIFQSQFSVSADKLYEWNIDGLSEQEIINKMGHLSMVAITYMNNHSLDHAEIIELLTTGFTGTLRGWWDSYLIEDSRESIKHAVKRNDDGFPIFDEKQNFGIPDGVNTLVYTILKHFVGTLTNVSSRVSDYLNNLRCPTMSNYRWYQAVFLSRAMLRKDCKKPYWKEKFIDGLPPIFAYKSDNELDEHKEGDDSGQQVLLSDTEIDDLDPSWQVLKSSLKNFVIHTTNKWIKDICTTSKCNIMTSSAARKNKGKAPAQDYPRDERLPAGQPFVMHEGASSRRNPSQSTSLQETVPAEVTFSSGDSEITLQEVLSKILQFHNGAFSQLPTTVKVLLDNLQAAFTINNRKLFKKTLQALEIHLVNLTAQNEVYESLLVDLSTKNETYEKVVVKPISRNMTFVGHSYEAFASHSIHHDLYTSQLFGKEEIHPMDKMNIMSTDYAKLSLKTQFELRCIVANLPSDIQKCILESTAMFTTFDLWYEYFKKLVAASIPDPDELDVDDNVFIQLDWEEYFGKSSRVYERKMHPFPGLLISYSDDELDEEDMDPDWLSQMFEFGFIIMIRVSNRDQINQLPQIIQQAVAQANSPSVTIRCWSTLPKWEKDNWMNVQPSKHLILVNGYTHQGPWYRGNSYLSFKDPYALANCWGNYFNNQILEVIQNLWKDYHFVGNTDRITVFGLKPYGTAIRHLHIADYINPKKFTNPLKNPIYEHLLYCGFCNQFTTYHEHDCNNDPSWDPYDGCSEFCDTD</sequence>
<evidence type="ECO:0000313" key="3">
    <source>
        <dbReference type="EMBL" id="KAK9997600.1"/>
    </source>
</evidence>
<protein>
    <recommendedName>
        <fullName evidence="2">DUF7746 domain-containing protein</fullName>
    </recommendedName>
</protein>
<keyword evidence="4" id="KW-1185">Reference proteome</keyword>
<dbReference type="InterPro" id="IPR056648">
    <property type="entry name" value="DUF7746"/>
</dbReference>
<dbReference type="EMBL" id="JAZDWU010000007">
    <property type="protein sequence ID" value="KAK9997600.1"/>
    <property type="molecule type" value="Genomic_DNA"/>
</dbReference>
<reference evidence="3 4" key="1">
    <citation type="submission" date="2024-01" db="EMBL/GenBank/DDBJ databases">
        <title>A telomere-to-telomere, gap-free genome of sweet tea (Lithocarpus litseifolius).</title>
        <authorList>
            <person name="Zhou J."/>
        </authorList>
    </citation>
    <scope>NUCLEOTIDE SEQUENCE [LARGE SCALE GENOMIC DNA]</scope>
    <source>
        <strain evidence="3">Zhou-2022a</strain>
        <tissue evidence="3">Leaf</tissue>
    </source>
</reference>
<evidence type="ECO:0000313" key="4">
    <source>
        <dbReference type="Proteomes" id="UP001459277"/>
    </source>
</evidence>
<comment type="caution">
    <text evidence="3">The sequence shown here is derived from an EMBL/GenBank/DDBJ whole genome shotgun (WGS) entry which is preliminary data.</text>
</comment>
<feature type="region of interest" description="Disordered" evidence="1">
    <location>
        <begin position="267"/>
        <end position="288"/>
    </location>
</feature>
<feature type="domain" description="DUF7746" evidence="2">
    <location>
        <begin position="30"/>
        <end position="104"/>
    </location>
</feature>
<accession>A0AAW2CKL7</accession>
<evidence type="ECO:0000259" key="2">
    <source>
        <dbReference type="Pfam" id="PF24925"/>
    </source>
</evidence>
<dbReference type="PANTHER" id="PTHR33054">
    <property type="entry name" value="CCHC-TYPE DOMAIN-CONTAINING PROTEIN"/>
    <property type="match status" value="1"/>
</dbReference>
<proteinExistence type="predicted"/>
<dbReference type="PANTHER" id="PTHR33054:SF9">
    <property type="entry name" value="CCHC-TYPE DOMAIN-CONTAINING PROTEIN"/>
    <property type="match status" value="1"/>
</dbReference>
<dbReference type="Proteomes" id="UP001459277">
    <property type="component" value="Unassembled WGS sequence"/>
</dbReference>
<organism evidence="3 4">
    <name type="scientific">Lithocarpus litseifolius</name>
    <dbReference type="NCBI Taxonomy" id="425828"/>
    <lineage>
        <taxon>Eukaryota</taxon>
        <taxon>Viridiplantae</taxon>
        <taxon>Streptophyta</taxon>
        <taxon>Embryophyta</taxon>
        <taxon>Tracheophyta</taxon>
        <taxon>Spermatophyta</taxon>
        <taxon>Magnoliopsida</taxon>
        <taxon>eudicotyledons</taxon>
        <taxon>Gunneridae</taxon>
        <taxon>Pentapetalae</taxon>
        <taxon>rosids</taxon>
        <taxon>fabids</taxon>
        <taxon>Fagales</taxon>
        <taxon>Fagaceae</taxon>
        <taxon>Lithocarpus</taxon>
    </lineage>
</organism>